<evidence type="ECO:0000259" key="2">
    <source>
        <dbReference type="PROSITE" id="PS50191"/>
    </source>
</evidence>
<dbReference type="Pfam" id="PF00650">
    <property type="entry name" value="CRAL_TRIO"/>
    <property type="match status" value="1"/>
</dbReference>
<dbReference type="GO" id="GO:0043001">
    <property type="term" value="P:Golgi to plasma membrane protein transport"/>
    <property type="evidence" value="ECO:0007669"/>
    <property type="project" value="EnsemblFungi"/>
</dbReference>
<dbReference type="OrthoDB" id="43460at2759"/>
<dbReference type="SMART" id="SM00516">
    <property type="entry name" value="SEC14"/>
    <property type="match status" value="1"/>
</dbReference>
<dbReference type="InterPro" id="IPR011074">
    <property type="entry name" value="CRAL/TRIO_N_dom"/>
</dbReference>
<dbReference type="InterPro" id="IPR036865">
    <property type="entry name" value="CRAL-TRIO_dom_sf"/>
</dbReference>
<dbReference type="InterPro" id="IPR036273">
    <property type="entry name" value="CRAL/TRIO_N_dom_sf"/>
</dbReference>
<dbReference type="GO" id="GO:0008526">
    <property type="term" value="F:phosphatidylinositol transfer activity"/>
    <property type="evidence" value="ECO:0007669"/>
    <property type="project" value="EnsemblFungi"/>
</dbReference>
<dbReference type="EMBL" id="LT598455">
    <property type="protein sequence ID" value="SCU88805.1"/>
    <property type="molecule type" value="Genomic_DNA"/>
</dbReference>
<dbReference type="GO" id="GO:1901352">
    <property type="term" value="P:negative regulation of phosphatidylglycerol biosynthetic process"/>
    <property type="evidence" value="ECO:0007669"/>
    <property type="project" value="EnsemblFungi"/>
</dbReference>
<feature type="compositionally biased region" description="Basic residues" evidence="1">
    <location>
        <begin position="76"/>
        <end position="88"/>
    </location>
</feature>
<gene>
    <name evidence="3" type="ORF">LADA_0E12156G</name>
</gene>
<dbReference type="SMART" id="SM01100">
    <property type="entry name" value="CRAL_TRIO_N"/>
    <property type="match status" value="1"/>
</dbReference>
<dbReference type="GO" id="GO:0045717">
    <property type="term" value="P:negative regulation of fatty acid biosynthetic process"/>
    <property type="evidence" value="ECO:0007669"/>
    <property type="project" value="EnsemblFungi"/>
</dbReference>
<evidence type="ECO:0000313" key="4">
    <source>
        <dbReference type="Proteomes" id="UP000190274"/>
    </source>
</evidence>
<dbReference type="SUPFAM" id="SSF46938">
    <property type="entry name" value="CRAL/TRIO N-terminal domain"/>
    <property type="match status" value="1"/>
</dbReference>
<dbReference type="GO" id="GO:2001247">
    <property type="term" value="P:positive regulation of phosphatidylcholine biosynthetic process"/>
    <property type="evidence" value="ECO:0007669"/>
    <property type="project" value="EnsemblFungi"/>
</dbReference>
<dbReference type="GO" id="GO:0005768">
    <property type="term" value="C:endosome"/>
    <property type="evidence" value="ECO:0007669"/>
    <property type="project" value="EnsemblFungi"/>
</dbReference>
<evidence type="ECO:0000313" key="3">
    <source>
        <dbReference type="EMBL" id="SCU88805.1"/>
    </source>
</evidence>
<sequence>MSMEVPKGRVQTLSRSEEVHLKQLWAHLFQHWGIHVNSEQVLAAQKTGPKTADASVANGTSPSSSSHAKNGDAKPSKKSGKLFSKFRKATSSSGSSESKDSRERPRATSAASRRSAEDIEQRYVPSMTHQAFNDLSAKEVSENFWDMIRTDYPDNLILRFLRARKWDTDKALGMLAHTLHWRLKEARPDAIIRGGERAAYEDNETGYIKNIELCKASLHGFDLKGRPVVLVRPKLHHASDQTEDEMKKYCLLIIEQARMFLKEPVDCATILFDLTGFSMSNMDYSPVQYLISCFEAQYPECLGHLFIHKAPWIFPPIWNIIKNWLDPVVASKIVFTKNTEDLAKYLPMKYIPKYLGGDDDYDYDSFNKPTESSDTKLKDIETRDAILKDRKDIIQSFIEATKNWIESSDETTSKKWLDAKISISKELTENYRKLDPYVRSRSTYDLNGTLKV</sequence>
<organism evidence="3 4">
    <name type="scientific">Lachancea dasiensis</name>
    <dbReference type="NCBI Taxonomy" id="1072105"/>
    <lineage>
        <taxon>Eukaryota</taxon>
        <taxon>Fungi</taxon>
        <taxon>Dikarya</taxon>
        <taxon>Ascomycota</taxon>
        <taxon>Saccharomycotina</taxon>
        <taxon>Saccharomycetes</taxon>
        <taxon>Saccharomycetales</taxon>
        <taxon>Saccharomycetaceae</taxon>
        <taxon>Lachancea</taxon>
    </lineage>
</organism>
<dbReference type="Pfam" id="PF03765">
    <property type="entry name" value="CRAL_TRIO_N"/>
    <property type="match status" value="1"/>
</dbReference>
<protein>
    <submittedName>
        <fullName evidence="3">LADA_0E12156g1_1</fullName>
    </submittedName>
</protein>
<dbReference type="PROSITE" id="PS50191">
    <property type="entry name" value="CRAL_TRIO"/>
    <property type="match status" value="1"/>
</dbReference>
<dbReference type="Proteomes" id="UP000190274">
    <property type="component" value="Chromosome E"/>
</dbReference>
<name>A0A1G4JF99_9SACH</name>
<dbReference type="PANTHER" id="PTHR46590">
    <property type="entry name" value="PHOSPHATIDYLINOSITOL TRANSFER PROTEIN CSR1-RELATED"/>
    <property type="match status" value="1"/>
</dbReference>
<proteinExistence type="predicted"/>
<dbReference type="AlphaFoldDB" id="A0A1G4JF99"/>
<dbReference type="GO" id="GO:0046488">
    <property type="term" value="P:phosphatidylinositol metabolic process"/>
    <property type="evidence" value="ECO:0007669"/>
    <property type="project" value="EnsemblFungi"/>
</dbReference>
<dbReference type="PANTHER" id="PTHR46590:SF1">
    <property type="entry name" value="PHOSPHATIDYLINOSITOL TRANSFER PROTEIN CSR1"/>
    <property type="match status" value="1"/>
</dbReference>
<accession>A0A1G4JF99</accession>
<feature type="compositionally biased region" description="Polar residues" evidence="1">
    <location>
        <begin position="57"/>
        <end position="68"/>
    </location>
</feature>
<dbReference type="InterPro" id="IPR052432">
    <property type="entry name" value="PITP/CRAL-TRIO"/>
</dbReference>
<keyword evidence="4" id="KW-1185">Reference proteome</keyword>
<dbReference type="GO" id="GO:0005811">
    <property type="term" value="C:lipid droplet"/>
    <property type="evidence" value="ECO:0007669"/>
    <property type="project" value="EnsemblFungi"/>
</dbReference>
<dbReference type="InterPro" id="IPR001251">
    <property type="entry name" value="CRAL-TRIO_dom"/>
</dbReference>
<feature type="region of interest" description="Disordered" evidence="1">
    <location>
        <begin position="45"/>
        <end position="122"/>
    </location>
</feature>
<feature type="compositionally biased region" description="Basic and acidic residues" evidence="1">
    <location>
        <begin position="97"/>
        <end position="106"/>
    </location>
</feature>
<dbReference type="Gene3D" id="3.40.525.10">
    <property type="entry name" value="CRAL-TRIO lipid binding domain"/>
    <property type="match status" value="1"/>
</dbReference>
<feature type="domain" description="CRAL-TRIO" evidence="2">
    <location>
        <begin position="216"/>
        <end position="363"/>
    </location>
</feature>
<evidence type="ECO:0000256" key="1">
    <source>
        <dbReference type="SAM" id="MobiDB-lite"/>
    </source>
</evidence>
<dbReference type="SUPFAM" id="SSF52087">
    <property type="entry name" value="CRAL/TRIO domain"/>
    <property type="match status" value="1"/>
</dbReference>
<dbReference type="GO" id="GO:0005829">
    <property type="term" value="C:cytosol"/>
    <property type="evidence" value="ECO:0007669"/>
    <property type="project" value="EnsemblFungi"/>
</dbReference>
<dbReference type="STRING" id="1266660.A0A1G4JF99"/>
<reference evidence="4" key="1">
    <citation type="submission" date="2016-03" db="EMBL/GenBank/DDBJ databases">
        <authorList>
            <person name="Devillers H."/>
        </authorList>
    </citation>
    <scope>NUCLEOTIDE SEQUENCE [LARGE SCALE GENOMIC DNA]</scope>
</reference>
<dbReference type="CDD" id="cd00170">
    <property type="entry name" value="SEC14"/>
    <property type="match status" value="1"/>
</dbReference>